<accession>A0AAD6Q376</accession>
<proteinExistence type="predicted"/>
<dbReference type="AlphaFoldDB" id="A0AAD6Q376"/>
<evidence type="ECO:0000313" key="2">
    <source>
        <dbReference type="Proteomes" id="UP001164929"/>
    </source>
</evidence>
<gene>
    <name evidence="1" type="ORF">NC653_031851</name>
</gene>
<reference evidence="1" key="1">
    <citation type="journal article" date="2023" name="Mol. Ecol. Resour.">
        <title>Chromosome-level genome assembly of a triploid poplar Populus alba 'Berolinensis'.</title>
        <authorList>
            <person name="Chen S."/>
            <person name="Yu Y."/>
            <person name="Wang X."/>
            <person name="Wang S."/>
            <person name="Zhang T."/>
            <person name="Zhou Y."/>
            <person name="He R."/>
            <person name="Meng N."/>
            <person name="Wang Y."/>
            <person name="Liu W."/>
            <person name="Liu Z."/>
            <person name="Liu J."/>
            <person name="Guo Q."/>
            <person name="Huang H."/>
            <person name="Sederoff R.R."/>
            <person name="Wang G."/>
            <person name="Qu G."/>
            <person name="Chen S."/>
        </authorList>
    </citation>
    <scope>NUCLEOTIDE SEQUENCE</scope>
    <source>
        <strain evidence="1">SC-2020</strain>
    </source>
</reference>
<evidence type="ECO:0000313" key="1">
    <source>
        <dbReference type="EMBL" id="KAJ6976145.1"/>
    </source>
</evidence>
<organism evidence="1 2">
    <name type="scientific">Populus alba x Populus x berolinensis</name>
    <dbReference type="NCBI Taxonomy" id="444605"/>
    <lineage>
        <taxon>Eukaryota</taxon>
        <taxon>Viridiplantae</taxon>
        <taxon>Streptophyta</taxon>
        <taxon>Embryophyta</taxon>
        <taxon>Tracheophyta</taxon>
        <taxon>Spermatophyta</taxon>
        <taxon>Magnoliopsida</taxon>
        <taxon>eudicotyledons</taxon>
        <taxon>Gunneridae</taxon>
        <taxon>Pentapetalae</taxon>
        <taxon>rosids</taxon>
        <taxon>fabids</taxon>
        <taxon>Malpighiales</taxon>
        <taxon>Salicaceae</taxon>
        <taxon>Saliceae</taxon>
        <taxon>Populus</taxon>
    </lineage>
</organism>
<protein>
    <submittedName>
        <fullName evidence="1">Uncharacterized protein</fullName>
    </submittedName>
</protein>
<keyword evidence="2" id="KW-1185">Reference proteome</keyword>
<name>A0AAD6Q376_9ROSI</name>
<dbReference type="Proteomes" id="UP001164929">
    <property type="component" value="Chromosome 13"/>
</dbReference>
<dbReference type="EMBL" id="JAQIZT010000013">
    <property type="protein sequence ID" value="KAJ6976145.1"/>
    <property type="molecule type" value="Genomic_DNA"/>
</dbReference>
<sequence length="58" mass="6705">MASSQNEIASSSPFVCGLRDHYRHERCNRESKRKKESHKELEKGLSTLLADLNWYGLP</sequence>
<comment type="caution">
    <text evidence="1">The sequence shown here is derived from an EMBL/GenBank/DDBJ whole genome shotgun (WGS) entry which is preliminary data.</text>
</comment>